<dbReference type="InterPro" id="IPR050618">
    <property type="entry name" value="Ubq-SigPath_Reg"/>
</dbReference>
<dbReference type="AlphaFoldDB" id="A0A7S1X4I8"/>
<dbReference type="PANTHER" id="PTHR12864">
    <property type="entry name" value="RAN BINDING PROTEIN 9-RELATED"/>
    <property type="match status" value="1"/>
</dbReference>
<organism evidence="2">
    <name type="scientific">Tetraselmis chuii</name>
    <dbReference type="NCBI Taxonomy" id="63592"/>
    <lineage>
        <taxon>Eukaryota</taxon>
        <taxon>Viridiplantae</taxon>
        <taxon>Chlorophyta</taxon>
        <taxon>core chlorophytes</taxon>
        <taxon>Chlorodendrophyceae</taxon>
        <taxon>Chlorodendrales</taxon>
        <taxon>Chlorodendraceae</taxon>
        <taxon>Tetraselmis</taxon>
    </lineage>
</organism>
<gene>
    <name evidence="2" type="ORF">TCHU04912_LOCUS10140</name>
</gene>
<name>A0A7S1X4I8_9CHLO</name>
<feature type="domain" description="CTLH" evidence="1">
    <location>
        <begin position="75"/>
        <end position="132"/>
    </location>
</feature>
<dbReference type="PROSITE" id="PS50897">
    <property type="entry name" value="CTLH"/>
    <property type="match status" value="1"/>
</dbReference>
<accession>A0A7S1X4I8</accession>
<reference evidence="2" key="1">
    <citation type="submission" date="2021-01" db="EMBL/GenBank/DDBJ databases">
        <authorList>
            <person name="Corre E."/>
            <person name="Pelletier E."/>
            <person name="Niang G."/>
            <person name="Scheremetjew M."/>
            <person name="Finn R."/>
            <person name="Kale V."/>
            <person name="Holt S."/>
            <person name="Cochrane G."/>
            <person name="Meng A."/>
            <person name="Brown T."/>
            <person name="Cohen L."/>
        </authorList>
    </citation>
    <scope>NUCLEOTIDE SEQUENCE</scope>
    <source>
        <strain evidence="2">PLY429</strain>
    </source>
</reference>
<dbReference type="InterPro" id="IPR024964">
    <property type="entry name" value="CTLH/CRA"/>
</dbReference>
<dbReference type="SMART" id="SM00757">
    <property type="entry name" value="CRA"/>
    <property type="match status" value="1"/>
</dbReference>
<dbReference type="EMBL" id="HBGG01019582">
    <property type="protein sequence ID" value="CAD9207904.1"/>
    <property type="molecule type" value="Transcribed_RNA"/>
</dbReference>
<sequence>MEDGHPWSSGHFVTDDVSEEVQRTLVHSYLLHHCYGETAQALWDAASGGLMTGSSAMETDARDGIGENEDSGIAAVNTRLPIIQAVLNGEVATAIGMATELEPEIFTKRRDVLLDLLCLQFVDIVRTGDTQEAIVFAKKELAPFGYGDAGNVERLEECLALLAYTEPESSPVGQYLREEFRTAVADALNGALLQAANLPDRAPLERVVQQLTATRAALAKDGVTQLFRFGDWVSTPTR</sequence>
<protein>
    <recommendedName>
        <fullName evidence="1">CTLH domain-containing protein</fullName>
    </recommendedName>
</protein>
<proteinExistence type="predicted"/>
<dbReference type="Pfam" id="PF10607">
    <property type="entry name" value="CTLH"/>
    <property type="match status" value="1"/>
</dbReference>
<evidence type="ECO:0000259" key="1">
    <source>
        <dbReference type="PROSITE" id="PS50897"/>
    </source>
</evidence>
<dbReference type="InterPro" id="IPR006595">
    <property type="entry name" value="CTLH_C"/>
</dbReference>
<dbReference type="SMART" id="SM00668">
    <property type="entry name" value="CTLH"/>
    <property type="match status" value="1"/>
</dbReference>
<dbReference type="InterPro" id="IPR013144">
    <property type="entry name" value="CRA_dom"/>
</dbReference>
<evidence type="ECO:0000313" key="2">
    <source>
        <dbReference type="EMBL" id="CAD9207904.1"/>
    </source>
</evidence>